<sequence length="248" mass="25983">MTSPTPTPAPTSVSVDPRLVGWTQDGSTFISQICNVGSETFAFDGTRASCCAPPNATGTPGCPARTGCAGRTVLQINAGGHVCETGSTCVVNTLIEHFPTDPFEVQATTSMYGCRRTGNEGGKLLYRESPVSAFTATETLSSSSIPVEVPSGSASGEGSSNNTPLIAGVTVGVVIAIATIGAISWLLWRRRRKVNKIGGGEGTMDRKMDYTVHEADNMAERPSELDTGKNTMPESDVVHELPDSVAER</sequence>
<keyword evidence="2" id="KW-0812">Transmembrane</keyword>
<feature type="compositionally biased region" description="Basic and acidic residues" evidence="1">
    <location>
        <begin position="236"/>
        <end position="248"/>
    </location>
</feature>
<feature type="region of interest" description="Disordered" evidence="1">
    <location>
        <begin position="219"/>
        <end position="248"/>
    </location>
</feature>
<dbReference type="Proteomes" id="UP000799437">
    <property type="component" value="Unassembled WGS sequence"/>
</dbReference>
<organism evidence="3 4">
    <name type="scientific">Pseudovirgaria hyperparasitica</name>
    <dbReference type="NCBI Taxonomy" id="470096"/>
    <lineage>
        <taxon>Eukaryota</taxon>
        <taxon>Fungi</taxon>
        <taxon>Dikarya</taxon>
        <taxon>Ascomycota</taxon>
        <taxon>Pezizomycotina</taxon>
        <taxon>Dothideomycetes</taxon>
        <taxon>Dothideomycetes incertae sedis</taxon>
        <taxon>Acrospermales</taxon>
        <taxon>Acrospermaceae</taxon>
        <taxon>Pseudovirgaria</taxon>
    </lineage>
</organism>
<dbReference type="AlphaFoldDB" id="A0A6A6WE98"/>
<gene>
    <name evidence="3" type="ORF">EJ05DRAFT_508345</name>
</gene>
<dbReference type="GeneID" id="54489055"/>
<dbReference type="CDD" id="cd12087">
    <property type="entry name" value="TM_EGFR-like"/>
    <property type="match status" value="1"/>
</dbReference>
<protein>
    <submittedName>
        <fullName evidence="3">Uncharacterized protein</fullName>
    </submittedName>
</protein>
<evidence type="ECO:0000313" key="3">
    <source>
        <dbReference type="EMBL" id="KAF2761148.1"/>
    </source>
</evidence>
<evidence type="ECO:0000313" key="4">
    <source>
        <dbReference type="Proteomes" id="UP000799437"/>
    </source>
</evidence>
<keyword evidence="2" id="KW-1133">Transmembrane helix</keyword>
<keyword evidence="2" id="KW-0472">Membrane</keyword>
<name>A0A6A6WE98_9PEZI</name>
<proteinExistence type="predicted"/>
<keyword evidence="4" id="KW-1185">Reference proteome</keyword>
<dbReference type="RefSeq" id="XP_033603599.1">
    <property type="nucleotide sequence ID" value="XM_033748001.1"/>
</dbReference>
<accession>A0A6A6WE98</accession>
<reference evidence="3" key="1">
    <citation type="journal article" date="2020" name="Stud. Mycol.">
        <title>101 Dothideomycetes genomes: a test case for predicting lifestyles and emergence of pathogens.</title>
        <authorList>
            <person name="Haridas S."/>
            <person name="Albert R."/>
            <person name="Binder M."/>
            <person name="Bloem J."/>
            <person name="Labutti K."/>
            <person name="Salamov A."/>
            <person name="Andreopoulos B."/>
            <person name="Baker S."/>
            <person name="Barry K."/>
            <person name="Bills G."/>
            <person name="Bluhm B."/>
            <person name="Cannon C."/>
            <person name="Castanera R."/>
            <person name="Culley D."/>
            <person name="Daum C."/>
            <person name="Ezra D."/>
            <person name="Gonzalez J."/>
            <person name="Henrissat B."/>
            <person name="Kuo A."/>
            <person name="Liang C."/>
            <person name="Lipzen A."/>
            <person name="Lutzoni F."/>
            <person name="Magnuson J."/>
            <person name="Mondo S."/>
            <person name="Nolan M."/>
            <person name="Ohm R."/>
            <person name="Pangilinan J."/>
            <person name="Park H.-J."/>
            <person name="Ramirez L."/>
            <person name="Alfaro M."/>
            <person name="Sun H."/>
            <person name="Tritt A."/>
            <person name="Yoshinaga Y."/>
            <person name="Zwiers L.-H."/>
            <person name="Turgeon B."/>
            <person name="Goodwin S."/>
            <person name="Spatafora J."/>
            <person name="Crous P."/>
            <person name="Grigoriev I."/>
        </authorList>
    </citation>
    <scope>NUCLEOTIDE SEQUENCE</scope>
    <source>
        <strain evidence="3">CBS 121739</strain>
    </source>
</reference>
<dbReference type="EMBL" id="ML996567">
    <property type="protein sequence ID" value="KAF2761148.1"/>
    <property type="molecule type" value="Genomic_DNA"/>
</dbReference>
<evidence type="ECO:0000256" key="2">
    <source>
        <dbReference type="SAM" id="Phobius"/>
    </source>
</evidence>
<evidence type="ECO:0000256" key="1">
    <source>
        <dbReference type="SAM" id="MobiDB-lite"/>
    </source>
</evidence>
<feature type="transmembrane region" description="Helical" evidence="2">
    <location>
        <begin position="165"/>
        <end position="188"/>
    </location>
</feature>